<name>A0A7J0DWE6_9ERIC</name>
<reference evidence="2" key="1">
    <citation type="submission" date="2019-07" db="EMBL/GenBank/DDBJ databases">
        <title>De Novo Assembly of kiwifruit Actinidia rufa.</title>
        <authorList>
            <person name="Sugita-Konishi S."/>
            <person name="Sato K."/>
            <person name="Mori E."/>
            <person name="Abe Y."/>
            <person name="Kisaki G."/>
            <person name="Hamano K."/>
            <person name="Suezawa K."/>
            <person name="Otani M."/>
            <person name="Fukuda T."/>
            <person name="Manabe T."/>
            <person name="Gomi K."/>
            <person name="Tabuchi M."/>
            <person name="Akimitsu K."/>
            <person name="Kataoka I."/>
        </authorList>
    </citation>
    <scope>NUCLEOTIDE SEQUENCE [LARGE SCALE GENOMIC DNA]</scope>
    <source>
        <strain evidence="2">cv. Fuchu</strain>
    </source>
</reference>
<gene>
    <name evidence="1" type="ORF">Acr_00g0084610</name>
</gene>
<comment type="caution">
    <text evidence="1">The sequence shown here is derived from an EMBL/GenBank/DDBJ whole genome shotgun (WGS) entry which is preliminary data.</text>
</comment>
<dbReference type="GO" id="GO:0016301">
    <property type="term" value="F:kinase activity"/>
    <property type="evidence" value="ECO:0007669"/>
    <property type="project" value="UniProtKB-KW"/>
</dbReference>
<keyword evidence="1" id="KW-0418">Kinase</keyword>
<dbReference type="Proteomes" id="UP000585474">
    <property type="component" value="Unassembled WGS sequence"/>
</dbReference>
<organism evidence="1 2">
    <name type="scientific">Actinidia rufa</name>
    <dbReference type="NCBI Taxonomy" id="165716"/>
    <lineage>
        <taxon>Eukaryota</taxon>
        <taxon>Viridiplantae</taxon>
        <taxon>Streptophyta</taxon>
        <taxon>Embryophyta</taxon>
        <taxon>Tracheophyta</taxon>
        <taxon>Spermatophyta</taxon>
        <taxon>Magnoliopsida</taxon>
        <taxon>eudicotyledons</taxon>
        <taxon>Gunneridae</taxon>
        <taxon>Pentapetalae</taxon>
        <taxon>asterids</taxon>
        <taxon>Ericales</taxon>
        <taxon>Actinidiaceae</taxon>
        <taxon>Actinidia</taxon>
    </lineage>
</organism>
<keyword evidence="2" id="KW-1185">Reference proteome</keyword>
<dbReference type="EMBL" id="BJWL01000417">
    <property type="protein sequence ID" value="GFS43290.1"/>
    <property type="molecule type" value="Genomic_DNA"/>
</dbReference>
<sequence>MDFEEFCEDAFIVHQLEALCQWEQHFLVLMNFLRSMETELLTWINLELGISTSIPVHVVRHDWIMHTGRKAEFLWGLSVISEHYVSCVCAHIWLTMEECHRISVLQDLGGGAVAVLQLKYHDQVDERLIMAYMSLRDSSMAPFQLYLRGSI</sequence>
<keyword evidence="1" id="KW-0808">Transferase</keyword>
<evidence type="ECO:0000313" key="2">
    <source>
        <dbReference type="Proteomes" id="UP000585474"/>
    </source>
</evidence>
<evidence type="ECO:0000313" key="1">
    <source>
        <dbReference type="EMBL" id="GFS43290.1"/>
    </source>
</evidence>
<accession>A0A7J0DWE6</accession>
<protein>
    <submittedName>
        <fullName evidence="1">Protein kinase superfamily protein</fullName>
    </submittedName>
</protein>
<dbReference type="AlphaFoldDB" id="A0A7J0DWE6"/>
<proteinExistence type="predicted"/>